<feature type="compositionally biased region" description="Polar residues" evidence="1">
    <location>
        <begin position="177"/>
        <end position="189"/>
    </location>
</feature>
<reference evidence="2" key="1">
    <citation type="journal article" date="2015" name="Genome Announc.">
        <title>Draft Genome Sequence of the Pathogenic Filamentous Fungus Aspergillus udagawae Strain IFM 46973T.</title>
        <authorList>
            <person name="Kusuya Y."/>
            <person name="Takahashi-Nakaguchi A."/>
            <person name="Takahashi H."/>
            <person name="Yaguchi T."/>
        </authorList>
    </citation>
    <scope>NUCLEOTIDE SEQUENCE</scope>
    <source>
        <strain evidence="2">IFM 46973</strain>
    </source>
</reference>
<comment type="caution">
    <text evidence="2">The sequence shown here is derived from an EMBL/GenBank/DDBJ whole genome shotgun (WGS) entry which is preliminary data.</text>
</comment>
<dbReference type="RefSeq" id="XP_043149998.1">
    <property type="nucleotide sequence ID" value="XM_043294063.1"/>
</dbReference>
<feature type="region of interest" description="Disordered" evidence="1">
    <location>
        <begin position="64"/>
        <end position="189"/>
    </location>
</feature>
<organism evidence="2 3">
    <name type="scientific">Aspergillus udagawae</name>
    <dbReference type="NCBI Taxonomy" id="91492"/>
    <lineage>
        <taxon>Eukaryota</taxon>
        <taxon>Fungi</taxon>
        <taxon>Dikarya</taxon>
        <taxon>Ascomycota</taxon>
        <taxon>Pezizomycotina</taxon>
        <taxon>Eurotiomycetes</taxon>
        <taxon>Eurotiomycetidae</taxon>
        <taxon>Eurotiales</taxon>
        <taxon>Aspergillaceae</taxon>
        <taxon>Aspergillus</taxon>
        <taxon>Aspergillus subgen. Fumigati</taxon>
    </lineage>
</organism>
<evidence type="ECO:0000313" key="2">
    <source>
        <dbReference type="EMBL" id="GIC92732.1"/>
    </source>
</evidence>
<feature type="compositionally biased region" description="Basic and acidic residues" evidence="1">
    <location>
        <begin position="20"/>
        <end position="29"/>
    </location>
</feature>
<dbReference type="EMBL" id="BBXM02000007">
    <property type="protein sequence ID" value="GIC92732.1"/>
    <property type="molecule type" value="Genomic_DNA"/>
</dbReference>
<dbReference type="GeneID" id="66996680"/>
<feature type="compositionally biased region" description="Polar residues" evidence="1">
    <location>
        <begin position="91"/>
        <end position="102"/>
    </location>
</feature>
<reference evidence="2" key="2">
    <citation type="submission" date="2021-01" db="EMBL/GenBank/DDBJ databases">
        <title>Pan-genome distribution and transcriptional activeness of fungal secondary metabolism genes in Aspergillus section Fumigati.</title>
        <authorList>
            <person name="Takahashi H."/>
            <person name="Umemura M."/>
            <person name="Ninomiya A."/>
            <person name="Kusuya Y."/>
            <person name="Urayama S."/>
            <person name="Shimizu M."/>
            <person name="Watanabe A."/>
            <person name="Kamei K."/>
            <person name="Yaguchi T."/>
            <person name="Hagiwara D."/>
        </authorList>
    </citation>
    <scope>NUCLEOTIDE SEQUENCE</scope>
    <source>
        <strain evidence="2">IFM 46973</strain>
    </source>
</reference>
<evidence type="ECO:0000256" key="1">
    <source>
        <dbReference type="SAM" id="MobiDB-lite"/>
    </source>
</evidence>
<protein>
    <submittedName>
        <fullName evidence="2">Uncharacterized protein</fullName>
    </submittedName>
</protein>
<feature type="compositionally biased region" description="Basic and acidic residues" evidence="1">
    <location>
        <begin position="1"/>
        <end position="11"/>
    </location>
</feature>
<sequence length="371" mass="39426">MSDNSAKRGNGEKSPNNPRKQGDSRKNDADSQNTPSLANRIQNSAAGLARSAFNATSSSADAAHVLGSGSKAGPSSSASSSALAAAEQYRENATPTSSNRASANHPAASFRSSSTGQQGAFELPPLTEDEFQRTYDESQVHSNIDLFPSTETETDTGKGKGKASNTPSPFSTPFSNIEPSPSSSGLNTAWQNALPTTATTLPSDGEAVVSLLSDASFDPEFPSTAEEPFEPIETELLPPQLTPSEIKMIESFRRHAALETSTPTPATEPLSQTHRLTSFSLVPDIESVLDSVPAAQSTDATALRDAVLMGLPGAAEWVAVEERYHDEVWGYLRPTLEAAAKEMEARKEQGAPVEDGPAVRRLKMILRHMQN</sequence>
<name>A0A8E0QWF9_9EURO</name>
<dbReference type="Proteomes" id="UP000036893">
    <property type="component" value="Unassembled WGS sequence"/>
</dbReference>
<feature type="compositionally biased region" description="Polar residues" evidence="1">
    <location>
        <begin position="30"/>
        <end position="43"/>
    </location>
</feature>
<feature type="compositionally biased region" description="Basic and acidic residues" evidence="1">
    <location>
        <begin position="130"/>
        <end position="139"/>
    </location>
</feature>
<accession>A0A8E0QWF9</accession>
<evidence type="ECO:0000313" key="3">
    <source>
        <dbReference type="Proteomes" id="UP000036893"/>
    </source>
</evidence>
<proteinExistence type="predicted"/>
<dbReference type="AlphaFoldDB" id="A0A8E0QWF9"/>
<feature type="region of interest" description="Disordered" evidence="1">
    <location>
        <begin position="1"/>
        <end position="43"/>
    </location>
</feature>
<feature type="compositionally biased region" description="Low complexity" evidence="1">
    <location>
        <begin position="67"/>
        <end position="86"/>
    </location>
</feature>
<feature type="compositionally biased region" description="Low complexity" evidence="1">
    <location>
        <begin position="162"/>
        <end position="176"/>
    </location>
</feature>
<gene>
    <name evidence="2" type="ORF">Aud_009203</name>
</gene>